<dbReference type="PANTHER" id="PTHR43780">
    <property type="entry name" value="1-AMINOCYCLOPROPANE-1-CARBOXYLATE DEAMINASE-RELATED"/>
    <property type="match status" value="1"/>
</dbReference>
<dbReference type="SUPFAM" id="SSF53686">
    <property type="entry name" value="Tryptophan synthase beta subunit-like PLP-dependent enzymes"/>
    <property type="match status" value="1"/>
</dbReference>
<evidence type="ECO:0000256" key="1">
    <source>
        <dbReference type="ARBA" id="ARBA00001933"/>
    </source>
</evidence>
<evidence type="ECO:0000313" key="6">
    <source>
        <dbReference type="RefSeq" id="XP_014670068.1"/>
    </source>
</evidence>
<comment type="similarity">
    <text evidence="2">Belongs to the ACC deaminase/D-cysteine desulfhydrase family.</text>
</comment>
<dbReference type="InterPro" id="IPR005966">
    <property type="entry name" value="D-Cys_desShydrase"/>
</dbReference>
<dbReference type="InterPro" id="IPR027278">
    <property type="entry name" value="ACCD_DCysDesulf"/>
</dbReference>
<sequence>MFLVTKIKAPVLTLSFRLGDQLQAVTILNRTMSSRSSNPGSVVAPYTPPEWARKLQYVPSYKLDLSMHHTPVHKWNIPSISGGFRLSIKRDDINGGPLSGNKVRKLEFLLADAIYRGFKHVITAGGVQSNHCRATAIAARQHGLQPHLFLRSHTQNPHMLDCVGNLFLDRIVGSDIYLIPQRDRYERDIKPKMQRLADEIQRKHGERSYLIPIGGSDQVGLFGYITQFQELIEQGVMNRFDDIVVTIGSGGTACGLAIGNYLTGSKLRIHAICVCDSPVYFHQHISDILDQLGLSGVKSEDIINIIDGHKGRGYGISTEEELTFIASVANTTGILLDPVYTGKAARGMVHEFAYNADRFQGNRILFIHTGGIFGLMDGRMEAVMMKEESMGNKVYDSIKISMFNSTE</sequence>
<dbReference type="Pfam" id="PF00291">
    <property type="entry name" value="PALP"/>
    <property type="match status" value="1"/>
</dbReference>
<gene>
    <name evidence="6" type="primary">LOC106811060</name>
</gene>
<evidence type="ECO:0000256" key="2">
    <source>
        <dbReference type="ARBA" id="ARBA00008639"/>
    </source>
</evidence>
<keyword evidence="3" id="KW-0663">Pyridoxal phosphate</keyword>
<dbReference type="PIRSF" id="PIRSF006278">
    <property type="entry name" value="ACCD_DCysDesulf"/>
    <property type="match status" value="1"/>
</dbReference>
<protein>
    <submittedName>
        <fullName evidence="6">Bifunctional D-cysteine desulfhydrase/1-aminocyclopropane-1-carboxylate deaminase, mitochondrial-like</fullName>
    </submittedName>
</protein>
<dbReference type="GeneID" id="106811060"/>
<name>A0ABM1ECZ7_PRICU</name>
<evidence type="ECO:0000313" key="5">
    <source>
        <dbReference type="Proteomes" id="UP000695022"/>
    </source>
</evidence>
<evidence type="ECO:0000259" key="4">
    <source>
        <dbReference type="Pfam" id="PF00291"/>
    </source>
</evidence>
<feature type="domain" description="Tryptophan synthase beta chain-like PALP" evidence="4">
    <location>
        <begin position="69"/>
        <end position="370"/>
    </location>
</feature>
<reference evidence="6" key="1">
    <citation type="submission" date="2025-08" db="UniProtKB">
        <authorList>
            <consortium name="RefSeq"/>
        </authorList>
    </citation>
    <scope>IDENTIFICATION</scope>
</reference>
<keyword evidence="5" id="KW-1185">Reference proteome</keyword>
<proteinExistence type="inferred from homology"/>
<dbReference type="Gene3D" id="3.40.50.1100">
    <property type="match status" value="2"/>
</dbReference>
<dbReference type="InterPro" id="IPR001926">
    <property type="entry name" value="TrpB-like_PALP"/>
</dbReference>
<comment type="cofactor">
    <cofactor evidence="1">
        <name>pyridoxal 5'-phosphate</name>
        <dbReference type="ChEBI" id="CHEBI:597326"/>
    </cofactor>
</comment>
<dbReference type="Proteomes" id="UP000695022">
    <property type="component" value="Unplaced"/>
</dbReference>
<dbReference type="PANTHER" id="PTHR43780:SF2">
    <property type="entry name" value="1-AMINOCYCLOPROPANE-1-CARBOXYLATE DEAMINASE-RELATED"/>
    <property type="match status" value="1"/>
</dbReference>
<evidence type="ECO:0000256" key="3">
    <source>
        <dbReference type="ARBA" id="ARBA00022898"/>
    </source>
</evidence>
<dbReference type="NCBIfam" id="TIGR01275">
    <property type="entry name" value="ACC_deam_rel"/>
    <property type="match status" value="1"/>
</dbReference>
<dbReference type="InterPro" id="IPR036052">
    <property type="entry name" value="TrpB-like_PALP_sf"/>
</dbReference>
<accession>A0ABM1ECZ7</accession>
<organism evidence="5 6">
    <name type="scientific">Priapulus caudatus</name>
    <name type="common">Priapulid worm</name>
    <dbReference type="NCBI Taxonomy" id="37621"/>
    <lineage>
        <taxon>Eukaryota</taxon>
        <taxon>Metazoa</taxon>
        <taxon>Ecdysozoa</taxon>
        <taxon>Scalidophora</taxon>
        <taxon>Priapulida</taxon>
        <taxon>Priapulimorpha</taxon>
        <taxon>Priapulimorphida</taxon>
        <taxon>Priapulidae</taxon>
        <taxon>Priapulus</taxon>
    </lineage>
</organism>
<dbReference type="RefSeq" id="XP_014670068.1">
    <property type="nucleotide sequence ID" value="XM_014814582.1"/>
</dbReference>